<protein>
    <recommendedName>
        <fullName evidence="4">FLYWCH-type domain-containing protein</fullName>
    </recommendedName>
</protein>
<dbReference type="AlphaFoldDB" id="A0A916EEX7"/>
<keyword evidence="2" id="KW-0863">Zinc-finger</keyword>
<dbReference type="Pfam" id="PF04500">
    <property type="entry name" value="FLYWCH"/>
    <property type="match status" value="1"/>
</dbReference>
<dbReference type="Proteomes" id="UP000684084">
    <property type="component" value="Unassembled WGS sequence"/>
</dbReference>
<name>A0A916EEX7_9GLOM</name>
<keyword evidence="1" id="KW-0479">Metal-binding</keyword>
<dbReference type="GO" id="GO:0008270">
    <property type="term" value="F:zinc ion binding"/>
    <property type="evidence" value="ECO:0007669"/>
    <property type="project" value="UniProtKB-KW"/>
</dbReference>
<evidence type="ECO:0000256" key="3">
    <source>
        <dbReference type="ARBA" id="ARBA00022833"/>
    </source>
</evidence>
<feature type="domain" description="FLYWCH-type" evidence="4">
    <location>
        <begin position="14"/>
        <end position="68"/>
    </location>
</feature>
<evidence type="ECO:0000256" key="1">
    <source>
        <dbReference type="ARBA" id="ARBA00022723"/>
    </source>
</evidence>
<evidence type="ECO:0000313" key="5">
    <source>
        <dbReference type="EMBL" id="CAB5385863.1"/>
    </source>
</evidence>
<dbReference type="OrthoDB" id="2386348at2759"/>
<proteinExistence type="predicted"/>
<reference evidence="5" key="1">
    <citation type="submission" date="2020-05" db="EMBL/GenBank/DDBJ databases">
        <authorList>
            <person name="Rincon C."/>
            <person name="Sanders R I."/>
            <person name="Robbins C."/>
            <person name="Chaturvedi A."/>
        </authorList>
    </citation>
    <scope>NUCLEOTIDE SEQUENCE</scope>
    <source>
        <strain evidence="5">CHB12</strain>
    </source>
</reference>
<evidence type="ECO:0000259" key="4">
    <source>
        <dbReference type="Pfam" id="PF04500"/>
    </source>
</evidence>
<accession>A0A916EEX7</accession>
<evidence type="ECO:0000256" key="2">
    <source>
        <dbReference type="ARBA" id="ARBA00022771"/>
    </source>
</evidence>
<sequence>MDICEIIPSICNKHKINVHGFIMVKDKNRNYMYYWYCEKQDMLNCKGRVTTILTEDQHHLVKATDHNHAAEANQVKVIKAIKLLKERSQQSNDNPVQVIQSIVAGTSQDVYPYLPSCDALRQTVKRI</sequence>
<organism evidence="5 6">
    <name type="scientific">Rhizophagus irregularis</name>
    <dbReference type="NCBI Taxonomy" id="588596"/>
    <lineage>
        <taxon>Eukaryota</taxon>
        <taxon>Fungi</taxon>
        <taxon>Fungi incertae sedis</taxon>
        <taxon>Mucoromycota</taxon>
        <taxon>Glomeromycotina</taxon>
        <taxon>Glomeromycetes</taxon>
        <taxon>Glomerales</taxon>
        <taxon>Glomeraceae</taxon>
        <taxon>Rhizophagus</taxon>
    </lineage>
</organism>
<evidence type="ECO:0000313" key="6">
    <source>
        <dbReference type="Proteomes" id="UP000684084"/>
    </source>
</evidence>
<gene>
    <name evidence="5" type="ORF">CHRIB12_LOCUS19451</name>
</gene>
<dbReference type="VEuPathDB" id="FungiDB:RhiirFUN_011310"/>
<dbReference type="EMBL" id="CAGKOT010000054">
    <property type="protein sequence ID" value="CAB5385863.1"/>
    <property type="molecule type" value="Genomic_DNA"/>
</dbReference>
<comment type="caution">
    <text evidence="5">The sequence shown here is derived from an EMBL/GenBank/DDBJ whole genome shotgun (WGS) entry which is preliminary data.</text>
</comment>
<keyword evidence="3" id="KW-0862">Zinc</keyword>
<dbReference type="InterPro" id="IPR007588">
    <property type="entry name" value="Znf_FLYWCH"/>
</dbReference>